<accession>A5FYB3</accession>
<sequence length="376" mass="37799">MNQAGPRTLTLFDLLGRVWHCGAPAGALCFGGDGTAVAFACADGTVAVAAIEDPEPPETRIRISGDVGQATIRPRARPPAPLAISPSLHDGAPPIAAGDGGGFLAGTRDGEIVVLGADGALRGTRARIDGPVIALDHAAAVAITAVAGSDAVQLCQGVGALSDELADDGEGEIVGIRLSPSGRHLAIARSESLSIVAIDGSGRAPMVFGLLSRPLSLAWREDEAWLACTLAEGGFLMIDCEGGRSGTVTGFPMATRDAAWSGPAAAFVASGAFRVAAWSMATPPLDGDMTGALVSGRAGLVAVESVAAHPARPLVAAGYANGQILLVQIGGRDELLVRPGGSAVTALGWSADGHHLAAIGADGMVSITAFPDRMFK</sequence>
<proteinExistence type="predicted"/>
<evidence type="ECO:0000313" key="2">
    <source>
        <dbReference type="Proteomes" id="UP000000245"/>
    </source>
</evidence>
<dbReference type="Pfam" id="PF00400">
    <property type="entry name" value="WD40"/>
    <property type="match status" value="1"/>
</dbReference>
<dbReference type="KEGG" id="acr:Acry_1384"/>
<dbReference type="STRING" id="349163.Acry_1384"/>
<name>A5FYB3_ACICJ</name>
<protein>
    <recommendedName>
        <fullName evidence="3">Anaphase-promoting complex subunit 4 WD40 domain-containing protein</fullName>
    </recommendedName>
</protein>
<dbReference type="HOGENOM" id="CLU_734930_0_0_5"/>
<dbReference type="SUPFAM" id="SSF69322">
    <property type="entry name" value="Tricorn protease domain 2"/>
    <property type="match status" value="1"/>
</dbReference>
<dbReference type="EMBL" id="CP000697">
    <property type="protein sequence ID" value="ABQ30595.1"/>
    <property type="molecule type" value="Genomic_DNA"/>
</dbReference>
<dbReference type="AlphaFoldDB" id="A5FYB3"/>
<evidence type="ECO:0000313" key="1">
    <source>
        <dbReference type="EMBL" id="ABQ30595.1"/>
    </source>
</evidence>
<dbReference type="InterPro" id="IPR001680">
    <property type="entry name" value="WD40_rpt"/>
</dbReference>
<dbReference type="Proteomes" id="UP000000245">
    <property type="component" value="Chromosome"/>
</dbReference>
<dbReference type="Gene3D" id="2.130.10.10">
    <property type="entry name" value="YVTN repeat-like/Quinoprotein amine dehydrogenase"/>
    <property type="match status" value="2"/>
</dbReference>
<dbReference type="RefSeq" id="WP_011942203.1">
    <property type="nucleotide sequence ID" value="NC_009484.1"/>
</dbReference>
<dbReference type="eggNOG" id="COG0823">
    <property type="taxonomic scope" value="Bacteria"/>
</dbReference>
<evidence type="ECO:0008006" key="3">
    <source>
        <dbReference type="Google" id="ProtNLM"/>
    </source>
</evidence>
<dbReference type="InterPro" id="IPR015943">
    <property type="entry name" value="WD40/YVTN_repeat-like_dom_sf"/>
</dbReference>
<organism evidence="1 2">
    <name type="scientific">Acidiphilium cryptum (strain JF-5)</name>
    <dbReference type="NCBI Taxonomy" id="349163"/>
    <lineage>
        <taxon>Bacteria</taxon>
        <taxon>Pseudomonadati</taxon>
        <taxon>Pseudomonadota</taxon>
        <taxon>Alphaproteobacteria</taxon>
        <taxon>Acetobacterales</taxon>
        <taxon>Acidocellaceae</taxon>
        <taxon>Acidiphilium</taxon>
    </lineage>
</organism>
<keyword evidence="2" id="KW-1185">Reference proteome</keyword>
<reference evidence="1 2" key="1">
    <citation type="submission" date="2007-05" db="EMBL/GenBank/DDBJ databases">
        <title>Complete sequence of chromosome of Acidiphilium cryptum JF-5.</title>
        <authorList>
            <consortium name="US DOE Joint Genome Institute"/>
            <person name="Copeland A."/>
            <person name="Lucas S."/>
            <person name="Lapidus A."/>
            <person name="Barry K."/>
            <person name="Detter J.C."/>
            <person name="Glavina del Rio T."/>
            <person name="Hammon N."/>
            <person name="Israni S."/>
            <person name="Dalin E."/>
            <person name="Tice H."/>
            <person name="Pitluck S."/>
            <person name="Sims D."/>
            <person name="Brettin T."/>
            <person name="Bruce D."/>
            <person name="Han C."/>
            <person name="Schmutz J."/>
            <person name="Larimer F."/>
            <person name="Land M."/>
            <person name="Hauser L."/>
            <person name="Kyrpides N."/>
            <person name="Kim E."/>
            <person name="Magnuson T."/>
            <person name="Richardson P."/>
        </authorList>
    </citation>
    <scope>NUCLEOTIDE SEQUENCE [LARGE SCALE GENOMIC DNA]</scope>
    <source>
        <strain evidence="1 2">JF-5</strain>
    </source>
</reference>
<gene>
    <name evidence="1" type="ordered locus">Acry_1384</name>
</gene>